<reference evidence="4 5" key="2">
    <citation type="submission" date="2024-05" db="EMBL/GenBank/DDBJ databases">
        <authorList>
            <person name="Chen Y."/>
            <person name="Shah S."/>
            <person name="Dougan E. K."/>
            <person name="Thang M."/>
            <person name="Chan C."/>
        </authorList>
    </citation>
    <scope>NUCLEOTIDE SEQUENCE [LARGE SCALE GENOMIC DNA]</scope>
</reference>
<dbReference type="OrthoDB" id="2021138at2759"/>
<feature type="domain" description="Cyclic nucleotide-binding" evidence="2">
    <location>
        <begin position="234"/>
        <end position="351"/>
    </location>
</feature>
<dbReference type="InterPro" id="IPR018490">
    <property type="entry name" value="cNMP-bd_dom_sf"/>
</dbReference>
<dbReference type="InterPro" id="IPR000595">
    <property type="entry name" value="cNMP-bd_dom"/>
</dbReference>
<dbReference type="InterPro" id="IPR014710">
    <property type="entry name" value="RmlC-like_jellyroll"/>
</dbReference>
<dbReference type="SMART" id="SM00100">
    <property type="entry name" value="cNMP"/>
    <property type="match status" value="5"/>
</dbReference>
<evidence type="ECO:0000256" key="1">
    <source>
        <dbReference type="SAM" id="MobiDB-lite"/>
    </source>
</evidence>
<dbReference type="GO" id="GO:0005249">
    <property type="term" value="F:voltage-gated potassium channel activity"/>
    <property type="evidence" value="ECO:0007669"/>
    <property type="project" value="TreeGrafter"/>
</dbReference>
<evidence type="ECO:0000313" key="3">
    <source>
        <dbReference type="EMBL" id="CAI3981230.1"/>
    </source>
</evidence>
<dbReference type="EMBL" id="CAMXCT030000618">
    <property type="protein sequence ID" value="CAL4768542.1"/>
    <property type="molecule type" value="Genomic_DNA"/>
</dbReference>
<feature type="domain" description="Cyclic nucleotide-binding" evidence="2">
    <location>
        <begin position="31"/>
        <end position="130"/>
    </location>
</feature>
<dbReference type="AlphaFoldDB" id="A0A9P1FNU9"/>
<dbReference type="GO" id="GO:0005886">
    <property type="term" value="C:plasma membrane"/>
    <property type="evidence" value="ECO:0007669"/>
    <property type="project" value="TreeGrafter"/>
</dbReference>
<dbReference type="EMBL" id="CAMXCT020000618">
    <property type="protein sequence ID" value="CAL1134605.1"/>
    <property type="molecule type" value="Genomic_DNA"/>
</dbReference>
<evidence type="ECO:0000313" key="5">
    <source>
        <dbReference type="Proteomes" id="UP001152797"/>
    </source>
</evidence>
<dbReference type="Proteomes" id="UP001152797">
    <property type="component" value="Unassembled WGS sequence"/>
</dbReference>
<dbReference type="SUPFAM" id="SSF51206">
    <property type="entry name" value="cAMP-binding domain-like"/>
    <property type="match status" value="6"/>
</dbReference>
<organism evidence="3">
    <name type="scientific">Cladocopium goreaui</name>
    <dbReference type="NCBI Taxonomy" id="2562237"/>
    <lineage>
        <taxon>Eukaryota</taxon>
        <taxon>Sar</taxon>
        <taxon>Alveolata</taxon>
        <taxon>Dinophyceae</taxon>
        <taxon>Suessiales</taxon>
        <taxon>Symbiodiniaceae</taxon>
        <taxon>Cladocopium</taxon>
    </lineage>
</organism>
<dbReference type="PANTHER" id="PTHR10217">
    <property type="entry name" value="VOLTAGE AND LIGAND GATED POTASSIUM CHANNEL"/>
    <property type="match status" value="1"/>
</dbReference>
<feature type="region of interest" description="Disordered" evidence="1">
    <location>
        <begin position="1047"/>
        <end position="1067"/>
    </location>
</feature>
<dbReference type="InterPro" id="IPR050818">
    <property type="entry name" value="KCNH_animal-type"/>
</dbReference>
<dbReference type="Gene3D" id="2.60.120.10">
    <property type="entry name" value="Jelly Rolls"/>
    <property type="match status" value="6"/>
</dbReference>
<gene>
    <name evidence="3" type="ORF">C1SCF055_LOCUS9042</name>
</gene>
<sequence length="1067" mass="119514">MAAAKKDFSIQQRVCEPIVNRGLESLRRIHFFRALKEPCLKMIAAKLQVCFLAPEEVLAREGEKVDKLWFMGKGTADAVVQGQKVHTYLSRSVIGPPMALLMDQNWTQTVTTTSFSDFMVLTRHDLHIFLTHHESEASKVHAAAFHSQIKLELSGRAPHGHSGHGGHGEERQERQVLISNLTTSLDGQNLMVFFDGQCQVSAQNRPVAPAQPAAALMNDQHFANHEEFEDGIEFFSSFDVFTLELLLSIVRKNTYKTNQDILTQGQRAEALHVIYAGQVDVLIDGLAVSRLGSQSILGERSICALGEEIKPCAATIRPVTSVVITYSWPRTSLLELFIRDDRIYERFKKKFDILTVHQASFRNIRMFQNANVDFVEMLEGKVRPLDLAPGDVLFEGGKPSADAYILCDGAVEIVKDGIKHINIEVTNIADAVLFGEFNVLGLWRSPKATVRATKYSVVKIITTAALRQCFAAFPDESLIFRELVERRIEKDASKDISWTLGEELREELSREEVSLLPRNYVRLFTKDYDQIHLPRDLGEISEFQDLPPKPLEELAALMKLRLYVPQQVILQQGEDLFEIMILQRGTCSAEVFGADLQPMEGPSIVGGIASMITKKVFTTIIAEETCFVGAISKHRFATIMDKYPEFRRELLLQTNISFKRLCDDFHEQMLMASALRSHLAKVEILSEASSDFVAQLAQQMAPCLLLPGQSLVQEPENPKLYFIIEGHLHVMKNGYLVAALSSKSITGILDVYGIDTGDNVQVKTDEICKVGTVSRKALFGLFEKFEAERAKFEQHLHHLLDDQVVGHRLKLPILSGMPSQFLQRVSLLLERRVLHPYTVLFEEGEVGSTMVVFNVGKADILFRGLQVSMLWAGKSFGGAQMMGVQRQYHATIKTKTMSHILLLTQQRFSSLTSPGPKRPWVATLKQRAKTAYQQELKLFRQKHAQFRVLGQSGVTSEMTSAIYSKMLLLQQILKSWHQICNGTLSEAGSHRSSVSKDALPAAPEVVDVPVIAVAAEAPGKKAPPAPPYPLLFSRALRPIRVVLVPSGKDPKKVKDRNRRAQAYVTED</sequence>
<dbReference type="CDD" id="cd00038">
    <property type="entry name" value="CAP_ED"/>
    <property type="match status" value="5"/>
</dbReference>
<dbReference type="EMBL" id="CAMXCT010000618">
    <property type="protein sequence ID" value="CAI3981230.1"/>
    <property type="molecule type" value="Genomic_DNA"/>
</dbReference>
<evidence type="ECO:0000259" key="2">
    <source>
        <dbReference type="PROSITE" id="PS50042"/>
    </source>
</evidence>
<accession>A0A9P1FNU9</accession>
<proteinExistence type="predicted"/>
<feature type="domain" description="Cyclic nucleotide-binding" evidence="2">
    <location>
        <begin position="813"/>
        <end position="911"/>
    </location>
</feature>
<evidence type="ECO:0000313" key="4">
    <source>
        <dbReference type="EMBL" id="CAL4768542.1"/>
    </source>
</evidence>
<keyword evidence="5" id="KW-1185">Reference proteome</keyword>
<feature type="domain" description="Cyclic nucleotide-binding" evidence="2">
    <location>
        <begin position="366"/>
        <end position="468"/>
    </location>
</feature>
<feature type="domain" description="Cyclic nucleotide-binding" evidence="2">
    <location>
        <begin position="542"/>
        <end position="657"/>
    </location>
</feature>
<dbReference type="PANTHER" id="PTHR10217:SF435">
    <property type="entry name" value="POTASSIUM VOLTAGE-GATED CHANNEL PROTEIN EAG"/>
    <property type="match status" value="1"/>
</dbReference>
<name>A0A9P1FNU9_9DINO</name>
<dbReference type="PROSITE" id="PS50042">
    <property type="entry name" value="CNMP_BINDING_3"/>
    <property type="match status" value="5"/>
</dbReference>
<dbReference type="Pfam" id="PF00027">
    <property type="entry name" value="cNMP_binding"/>
    <property type="match status" value="1"/>
</dbReference>
<dbReference type="GO" id="GO:0042391">
    <property type="term" value="P:regulation of membrane potential"/>
    <property type="evidence" value="ECO:0007669"/>
    <property type="project" value="TreeGrafter"/>
</dbReference>
<reference evidence="3" key="1">
    <citation type="submission" date="2022-10" db="EMBL/GenBank/DDBJ databases">
        <authorList>
            <person name="Chen Y."/>
            <person name="Dougan E. K."/>
            <person name="Chan C."/>
            <person name="Rhodes N."/>
            <person name="Thang M."/>
        </authorList>
    </citation>
    <scope>NUCLEOTIDE SEQUENCE</scope>
</reference>
<comment type="caution">
    <text evidence="3">The sequence shown here is derived from an EMBL/GenBank/DDBJ whole genome shotgun (WGS) entry which is preliminary data.</text>
</comment>
<protein>
    <recommendedName>
        <fullName evidence="2">Cyclic nucleotide-binding domain-containing protein</fullName>
    </recommendedName>
</protein>